<dbReference type="EMBL" id="QPKB01000006">
    <property type="protein sequence ID" value="RWR86642.1"/>
    <property type="molecule type" value="Genomic_DNA"/>
</dbReference>
<dbReference type="OrthoDB" id="1899291at2759"/>
<reference evidence="2 3" key="1">
    <citation type="journal article" date="2019" name="Nat. Plants">
        <title>Stout camphor tree genome fills gaps in understanding of flowering plant genome evolution.</title>
        <authorList>
            <person name="Chaw S.M."/>
            <person name="Liu Y.C."/>
            <person name="Wu Y.W."/>
            <person name="Wang H.Y."/>
            <person name="Lin C.I."/>
            <person name="Wu C.S."/>
            <person name="Ke H.M."/>
            <person name="Chang L.Y."/>
            <person name="Hsu C.Y."/>
            <person name="Yang H.T."/>
            <person name="Sudianto E."/>
            <person name="Hsu M.H."/>
            <person name="Wu K.P."/>
            <person name="Wang L.N."/>
            <person name="Leebens-Mack J.H."/>
            <person name="Tsai I.J."/>
        </authorList>
    </citation>
    <scope>NUCLEOTIDE SEQUENCE [LARGE SCALE GENOMIC DNA]</scope>
    <source>
        <strain evidence="3">cv. Chaw 1501</strain>
        <tissue evidence="2">Young leaves</tissue>
    </source>
</reference>
<protein>
    <submittedName>
        <fullName evidence="2">Uncharacterized protein</fullName>
    </submittedName>
</protein>
<keyword evidence="3" id="KW-1185">Reference proteome</keyword>
<evidence type="ECO:0000313" key="2">
    <source>
        <dbReference type="EMBL" id="RWR86642.1"/>
    </source>
</evidence>
<name>A0A3S3NFJ9_9MAGN</name>
<feature type="region of interest" description="Disordered" evidence="1">
    <location>
        <begin position="21"/>
        <end position="40"/>
    </location>
</feature>
<organism evidence="2 3">
    <name type="scientific">Cinnamomum micranthum f. kanehirae</name>
    <dbReference type="NCBI Taxonomy" id="337451"/>
    <lineage>
        <taxon>Eukaryota</taxon>
        <taxon>Viridiplantae</taxon>
        <taxon>Streptophyta</taxon>
        <taxon>Embryophyta</taxon>
        <taxon>Tracheophyta</taxon>
        <taxon>Spermatophyta</taxon>
        <taxon>Magnoliopsida</taxon>
        <taxon>Magnoliidae</taxon>
        <taxon>Laurales</taxon>
        <taxon>Lauraceae</taxon>
        <taxon>Cinnamomum</taxon>
    </lineage>
</organism>
<dbReference type="STRING" id="337451.A0A3S3NFJ9"/>
<dbReference type="AlphaFoldDB" id="A0A3S3NFJ9"/>
<accession>A0A3S3NFJ9</accession>
<gene>
    <name evidence="2" type="ORF">CKAN_01555100</name>
</gene>
<sequence>MGNWRRDHRENFQQEWHPITSVSNYKKPPSGWSGQPTVPSWEKRSCTSVCKIPCEKIYESQIFLSSHQKVMEWNDSAGQEALQNAKTSFWAEINGPLCYVPLPNPNLYIDVIDWSSSVDPKLLPALDGKRTVSEHDEDDRERQLQYAALWNQPIIPTGWGDDIYDNPVIKPSSAMGPMGPR</sequence>
<evidence type="ECO:0000313" key="3">
    <source>
        <dbReference type="Proteomes" id="UP000283530"/>
    </source>
</evidence>
<dbReference type="Proteomes" id="UP000283530">
    <property type="component" value="Unassembled WGS sequence"/>
</dbReference>
<proteinExistence type="predicted"/>
<evidence type="ECO:0000256" key="1">
    <source>
        <dbReference type="SAM" id="MobiDB-lite"/>
    </source>
</evidence>
<dbReference type="PANTHER" id="PTHR34567">
    <property type="entry name" value="FK506-BINDING-LIKE PROTEIN"/>
    <property type="match status" value="1"/>
</dbReference>
<comment type="caution">
    <text evidence="2">The sequence shown here is derived from an EMBL/GenBank/DDBJ whole genome shotgun (WGS) entry which is preliminary data.</text>
</comment>
<dbReference type="PANTHER" id="PTHR34567:SF3">
    <property type="entry name" value="FK506-BINDING-LIKE PROTEIN"/>
    <property type="match status" value="1"/>
</dbReference>